<dbReference type="EMBL" id="JAGIOO010000001">
    <property type="protein sequence ID" value="MBP2471942.1"/>
    <property type="molecule type" value="Genomic_DNA"/>
</dbReference>
<organism evidence="3 4">
    <name type="scientific">Crossiella equi</name>
    <dbReference type="NCBI Taxonomy" id="130796"/>
    <lineage>
        <taxon>Bacteria</taxon>
        <taxon>Bacillati</taxon>
        <taxon>Actinomycetota</taxon>
        <taxon>Actinomycetes</taxon>
        <taxon>Pseudonocardiales</taxon>
        <taxon>Pseudonocardiaceae</taxon>
        <taxon>Crossiella</taxon>
    </lineage>
</organism>
<dbReference type="PANTHER" id="PTHR22754">
    <property type="entry name" value="DISCO-INTERACTING PROTEIN 2 DIP2 -RELATED"/>
    <property type="match status" value="1"/>
</dbReference>
<accession>A0ABS5A6Q7</accession>
<dbReference type="InterPro" id="IPR000873">
    <property type="entry name" value="AMP-dep_synth/lig_dom"/>
</dbReference>
<keyword evidence="3" id="KW-0436">Ligase</keyword>
<feature type="domain" description="AMP-dependent synthetase/ligase" evidence="2">
    <location>
        <begin position="24"/>
        <end position="409"/>
    </location>
</feature>
<name>A0ABS5A6Q7_9PSEU</name>
<gene>
    <name evidence="3" type="ORF">JOF53_000814</name>
</gene>
<dbReference type="GO" id="GO:0016874">
    <property type="term" value="F:ligase activity"/>
    <property type="evidence" value="ECO:0007669"/>
    <property type="project" value="UniProtKB-KW"/>
</dbReference>
<proteinExistence type="inferred from homology"/>
<evidence type="ECO:0000256" key="1">
    <source>
        <dbReference type="ARBA" id="ARBA00006432"/>
    </source>
</evidence>
<dbReference type="Gene3D" id="3.40.50.12780">
    <property type="entry name" value="N-terminal domain of ligase-like"/>
    <property type="match status" value="1"/>
</dbReference>
<keyword evidence="4" id="KW-1185">Reference proteome</keyword>
<evidence type="ECO:0000313" key="3">
    <source>
        <dbReference type="EMBL" id="MBP2471942.1"/>
    </source>
</evidence>
<dbReference type="Gene3D" id="3.30.300.30">
    <property type="match status" value="1"/>
</dbReference>
<dbReference type="SUPFAM" id="SSF56801">
    <property type="entry name" value="Acetyl-CoA synthetase-like"/>
    <property type="match status" value="1"/>
</dbReference>
<dbReference type="RefSeq" id="WP_158103316.1">
    <property type="nucleotide sequence ID" value="NZ_JAGIOO010000001.1"/>
</dbReference>
<evidence type="ECO:0000313" key="4">
    <source>
        <dbReference type="Proteomes" id="UP001519363"/>
    </source>
</evidence>
<dbReference type="InterPro" id="IPR045851">
    <property type="entry name" value="AMP-bd_C_sf"/>
</dbReference>
<dbReference type="InterPro" id="IPR042099">
    <property type="entry name" value="ANL_N_sf"/>
</dbReference>
<dbReference type="Pfam" id="PF00501">
    <property type="entry name" value="AMP-binding"/>
    <property type="match status" value="1"/>
</dbReference>
<protein>
    <submittedName>
        <fullName evidence="3">Acyl-CoA synthetase (AMP-forming)/AMP-acid ligase II</fullName>
    </submittedName>
</protein>
<dbReference type="Proteomes" id="UP001519363">
    <property type="component" value="Unassembled WGS sequence"/>
</dbReference>
<comment type="caution">
    <text evidence="3">The sequence shown here is derived from an EMBL/GenBank/DDBJ whole genome shotgun (WGS) entry which is preliminary data.</text>
</comment>
<comment type="similarity">
    <text evidence="1">Belongs to the ATP-dependent AMP-binding enzyme family.</text>
</comment>
<sequence length="550" mass="57487">MSSPALPRSAAATLAELLDHLADDRGDTEVVFPETGRRLRHRELPPLAWGLAGTLARHGVGQGTVVGLLIGSVPEFLPAAFGVWAAGGAITVLPVPPVPTDPASVAAHLATALGPVRHLLVADAGVAIAEHLHRLRPDLVVLPAHDLAPGQAPRSLAPAPGSPAVVQFTSGSTARPKGVVLSHRAVLACFASTAVASSVGPADRVVSWVPLFHDFGLITLLFGVWTGYEHHVFTAWRFIRRPRQVVEHLSASRATVFGGPNFAYDRIAAAYADGVPAGLDLSAWRLALNGGEPVKPATVTDFTTALRPAGLSGTTMFPVYGMAEATMSVACPPPGQAAHALWLDRETLAAQRLARPVPDGVAHGTGLVSVGAPVPGVELRLLGEHGGQVADGAVGEIVLRGPSLAEGYLDDPAATAAVFRDGWLHTGDLGVHVAGQLFVAGRRKDMVIVAGRNFFAEDVEDVVRTALPGGRGRCVALADTERERIVVVTETDDPATAPELSLAVRTLVSATLDLGAVDVHVVPRNTLPRTTSGKWQRGLTARYLRQLTTP</sequence>
<dbReference type="PANTHER" id="PTHR22754:SF32">
    <property type="entry name" value="DISCO-INTERACTING PROTEIN 2"/>
    <property type="match status" value="1"/>
</dbReference>
<reference evidence="3 4" key="1">
    <citation type="submission" date="2021-03" db="EMBL/GenBank/DDBJ databases">
        <title>Sequencing the genomes of 1000 actinobacteria strains.</title>
        <authorList>
            <person name="Klenk H.-P."/>
        </authorList>
    </citation>
    <scope>NUCLEOTIDE SEQUENCE [LARGE SCALE GENOMIC DNA]</scope>
    <source>
        <strain evidence="3 4">DSM 44580</strain>
    </source>
</reference>
<evidence type="ECO:0000259" key="2">
    <source>
        <dbReference type="Pfam" id="PF00501"/>
    </source>
</evidence>